<evidence type="ECO:0000313" key="2">
    <source>
        <dbReference type="EMBL" id="CAJ1380673.1"/>
    </source>
</evidence>
<sequence>MQDLMEITCLWQQIYTPMKALLGDGPDLEKITTMWNSGSLDAELRAHSKAMEPGWDWRKLSFILEAQGKVQEREVCNAQSKVNSALQNSLQAGFSLFETNLESDHLKQRRPDAEVDTSGLVEARLQPWISETLAGLNGGIRSEVKAEAPEESDEEQPADAEGKKWAVATVCHSSAEANFVSLTIATKLFAMARNKELRIEGFPDFGGALTELKQFQRAPKPEFQVCVGLEGALVIKQALVEFWSRKEHFADRMNSLVNQHNEEFNPKNLKRGAEENPEDPESSAAQPPAKRLCLGTAKTVSELETEYTDRLTLNCGHFSLALCLSDSSVWMCASAAHTAEQGSELWGYGSGDFAKGTEAADIMTDVSAEGRWLKFSLPDANTPVILEKQRKVPEHLAEETFWNKVLGLGDLLKALEDSGEVNIEVAEHRLKKDESCSFTIEPAEEVCFVLDAVKQRKRKKPKAANALSFGAKMDFSKTRGSKNIQIIWRLRLSCHVLTLSQRRRNSAPAVKARLHTEAGDSVVSQLVPVRPCAALAGSISLKPDQALQLM</sequence>
<reference evidence="2" key="1">
    <citation type="submission" date="2023-08" db="EMBL/GenBank/DDBJ databases">
        <authorList>
            <person name="Chen Y."/>
            <person name="Shah S."/>
            <person name="Dougan E. K."/>
            <person name="Thang M."/>
            <person name="Chan C."/>
        </authorList>
    </citation>
    <scope>NUCLEOTIDE SEQUENCE</scope>
</reference>
<keyword evidence="3" id="KW-1185">Reference proteome</keyword>
<name>A0AA36MVR8_9DINO</name>
<dbReference type="AlphaFoldDB" id="A0AA36MVR8"/>
<dbReference type="EMBL" id="CAUJNA010000735">
    <property type="protein sequence ID" value="CAJ1380673.1"/>
    <property type="molecule type" value="Genomic_DNA"/>
</dbReference>
<accession>A0AA36MVR8</accession>
<dbReference type="Proteomes" id="UP001178507">
    <property type="component" value="Unassembled WGS sequence"/>
</dbReference>
<proteinExistence type="predicted"/>
<feature type="region of interest" description="Disordered" evidence="1">
    <location>
        <begin position="260"/>
        <end position="290"/>
    </location>
</feature>
<comment type="caution">
    <text evidence="2">The sequence shown here is derived from an EMBL/GenBank/DDBJ whole genome shotgun (WGS) entry which is preliminary data.</text>
</comment>
<organism evidence="2 3">
    <name type="scientific">Effrenium voratum</name>
    <dbReference type="NCBI Taxonomy" id="2562239"/>
    <lineage>
        <taxon>Eukaryota</taxon>
        <taxon>Sar</taxon>
        <taxon>Alveolata</taxon>
        <taxon>Dinophyceae</taxon>
        <taxon>Suessiales</taxon>
        <taxon>Symbiodiniaceae</taxon>
        <taxon>Effrenium</taxon>
    </lineage>
</organism>
<protein>
    <submittedName>
        <fullName evidence="2">Uncharacterized protein</fullName>
    </submittedName>
</protein>
<gene>
    <name evidence="2" type="ORF">EVOR1521_LOCUS8562</name>
</gene>
<evidence type="ECO:0000256" key="1">
    <source>
        <dbReference type="SAM" id="MobiDB-lite"/>
    </source>
</evidence>
<evidence type="ECO:0000313" key="3">
    <source>
        <dbReference type="Proteomes" id="UP001178507"/>
    </source>
</evidence>